<accession>A0A927N3J4</accession>
<dbReference type="EMBL" id="JADBEM010000001">
    <property type="protein sequence ID" value="MBE1611991.1"/>
    <property type="molecule type" value="Genomic_DNA"/>
</dbReference>
<reference evidence="3" key="1">
    <citation type="submission" date="2020-10" db="EMBL/GenBank/DDBJ databases">
        <title>Sequencing the genomes of 1000 actinobacteria strains.</title>
        <authorList>
            <person name="Klenk H.-P."/>
        </authorList>
    </citation>
    <scope>NUCLEOTIDE SEQUENCE</scope>
    <source>
        <strain evidence="3">DSM 45354</strain>
    </source>
</reference>
<dbReference type="Pfam" id="PF08044">
    <property type="entry name" value="DUF1707"/>
    <property type="match status" value="1"/>
</dbReference>
<feature type="region of interest" description="Disordered" evidence="1">
    <location>
        <begin position="152"/>
        <end position="193"/>
    </location>
</feature>
<evidence type="ECO:0000256" key="1">
    <source>
        <dbReference type="SAM" id="MobiDB-lite"/>
    </source>
</evidence>
<sequence length="193" mass="21159">MSADTPPPGDTARASDADRDAVVARLQDALADGRIDFEEFDKRMSAVTESRTFGALTPLTADLPDLRSQPRESLTLRSKGSTLVREGRWKPSRDLVVDASLCKVRLDLTEADWPGPEIAISASLAHCTLTVVVPDDTDVDTGDVEFVFSSSKGRADAATQPRRSVRIRGRVQHGKIQVSRPSDPKGFFRRRAR</sequence>
<dbReference type="AlphaFoldDB" id="A0A927N3J4"/>
<comment type="caution">
    <text evidence="3">The sequence shown here is derived from an EMBL/GenBank/DDBJ whole genome shotgun (WGS) entry which is preliminary data.</text>
</comment>
<dbReference type="RefSeq" id="WP_192755120.1">
    <property type="nucleotide sequence ID" value="NZ_BAABJL010000176.1"/>
</dbReference>
<dbReference type="PANTHER" id="PTHR40763">
    <property type="entry name" value="MEMBRANE PROTEIN-RELATED"/>
    <property type="match status" value="1"/>
</dbReference>
<dbReference type="InterPro" id="IPR012551">
    <property type="entry name" value="DUF1707_SHOCT-like"/>
</dbReference>
<proteinExistence type="predicted"/>
<keyword evidence="4" id="KW-1185">Reference proteome</keyword>
<dbReference type="Proteomes" id="UP000638648">
    <property type="component" value="Unassembled WGS sequence"/>
</dbReference>
<feature type="domain" description="DUF1707" evidence="2">
    <location>
        <begin position="13"/>
        <end position="64"/>
    </location>
</feature>
<feature type="compositionally biased region" description="Basic residues" evidence="1">
    <location>
        <begin position="163"/>
        <end position="173"/>
    </location>
</feature>
<protein>
    <recommendedName>
        <fullName evidence="2">DUF1707 domain-containing protein</fullName>
    </recommendedName>
</protein>
<dbReference type="PANTHER" id="PTHR40763:SF5">
    <property type="entry name" value="MEMBRANE PROTEIN"/>
    <property type="match status" value="1"/>
</dbReference>
<organism evidence="3 4">
    <name type="scientific">Actinopolymorpha pittospori</name>
    <dbReference type="NCBI Taxonomy" id="648752"/>
    <lineage>
        <taxon>Bacteria</taxon>
        <taxon>Bacillati</taxon>
        <taxon>Actinomycetota</taxon>
        <taxon>Actinomycetes</taxon>
        <taxon>Propionibacteriales</taxon>
        <taxon>Actinopolymorphaceae</taxon>
        <taxon>Actinopolymorpha</taxon>
    </lineage>
</organism>
<gene>
    <name evidence="3" type="ORF">HEB94_008839</name>
</gene>
<evidence type="ECO:0000313" key="4">
    <source>
        <dbReference type="Proteomes" id="UP000638648"/>
    </source>
</evidence>
<evidence type="ECO:0000313" key="3">
    <source>
        <dbReference type="EMBL" id="MBE1611991.1"/>
    </source>
</evidence>
<evidence type="ECO:0000259" key="2">
    <source>
        <dbReference type="Pfam" id="PF08044"/>
    </source>
</evidence>
<name>A0A927N3J4_9ACTN</name>